<name>Q53P37_ORYSJ</name>
<dbReference type="AlphaFoldDB" id="Q53P37"/>
<dbReference type="InterPro" id="IPR056018">
    <property type="entry name" value="DUF7597"/>
</dbReference>
<dbReference type="Gene3D" id="4.10.60.10">
    <property type="entry name" value="Zinc finger, CCHC-type"/>
    <property type="match status" value="1"/>
</dbReference>
<dbReference type="SUPFAM" id="SSF56219">
    <property type="entry name" value="DNase I-like"/>
    <property type="match status" value="1"/>
</dbReference>
<dbReference type="SUPFAM" id="SSF57756">
    <property type="entry name" value="Retrovirus zinc finger-like domains"/>
    <property type="match status" value="1"/>
</dbReference>
<dbReference type="PANTHER" id="PTHR33075:SF7">
    <property type="entry name" value="OS02G0303350 PROTEIN"/>
    <property type="match status" value="1"/>
</dbReference>
<dbReference type="Pfam" id="PF13966">
    <property type="entry name" value="zf-RVT"/>
    <property type="match status" value="1"/>
</dbReference>
<evidence type="ECO:0000259" key="4">
    <source>
        <dbReference type="Pfam" id="PF24530"/>
    </source>
</evidence>
<dbReference type="InterPro" id="IPR036691">
    <property type="entry name" value="Endo/exonu/phosph_ase_sf"/>
</dbReference>
<proteinExistence type="predicted"/>
<accession>Q53P37</accession>
<reference evidence="6" key="1">
    <citation type="journal article" date="2005" name="Nature">
        <title>The map-based sequence of the rice genome.</title>
        <authorList>
            <consortium name="International rice genome sequencing project (IRGSP)"/>
            <person name="Matsumoto T."/>
            <person name="Wu J."/>
            <person name="Kanamori H."/>
            <person name="Katayose Y."/>
            <person name="Fujisawa M."/>
            <person name="Namiki N."/>
            <person name="Mizuno H."/>
            <person name="Yamamoto K."/>
            <person name="Antonio B.A."/>
            <person name="Baba T."/>
            <person name="Sakata K."/>
            <person name="Nagamura Y."/>
            <person name="Aoki H."/>
            <person name="Arikawa K."/>
            <person name="Arita K."/>
            <person name="Bito T."/>
            <person name="Chiden Y."/>
            <person name="Fujitsuka N."/>
            <person name="Fukunaka R."/>
            <person name="Hamada M."/>
            <person name="Harada C."/>
            <person name="Hayashi A."/>
            <person name="Hijishita S."/>
            <person name="Honda M."/>
            <person name="Hosokawa S."/>
            <person name="Ichikawa Y."/>
            <person name="Idonuma A."/>
            <person name="Iijima M."/>
            <person name="Ikeda M."/>
            <person name="Ikeno M."/>
            <person name="Ito K."/>
            <person name="Ito S."/>
            <person name="Ito T."/>
            <person name="Ito Y."/>
            <person name="Ito Y."/>
            <person name="Iwabuchi A."/>
            <person name="Kamiya K."/>
            <person name="Karasawa W."/>
            <person name="Kurita K."/>
            <person name="Katagiri S."/>
            <person name="Kikuta A."/>
            <person name="Kobayashi H."/>
            <person name="Kobayashi N."/>
            <person name="Machita K."/>
            <person name="Maehara T."/>
            <person name="Masukawa M."/>
            <person name="Mizubayashi T."/>
            <person name="Mukai Y."/>
            <person name="Nagasaki H."/>
            <person name="Nagata Y."/>
            <person name="Naito S."/>
            <person name="Nakashima M."/>
            <person name="Nakama Y."/>
            <person name="Nakamichi Y."/>
            <person name="Nakamura M."/>
            <person name="Meguro A."/>
            <person name="Negishi M."/>
            <person name="Ohta I."/>
            <person name="Ohta T."/>
            <person name="Okamoto M."/>
            <person name="Ono N."/>
            <person name="Saji S."/>
            <person name="Sakaguchi M."/>
            <person name="Sakai K."/>
            <person name="Shibata M."/>
            <person name="Shimokawa T."/>
            <person name="Song J."/>
            <person name="Takazaki Y."/>
            <person name="Terasawa K."/>
            <person name="Tsugane M."/>
            <person name="Tsuji K."/>
            <person name="Ueda S."/>
            <person name="Waki K."/>
            <person name="Yamagata H."/>
            <person name="Yamamoto M."/>
            <person name="Yamamoto S."/>
            <person name="Yamane H."/>
            <person name="Yoshiki S."/>
            <person name="Yoshihara R."/>
            <person name="Yukawa K."/>
            <person name="Zhong H."/>
            <person name="Yano M."/>
            <person name="Yuan Q."/>
            <person name="Ouyang S."/>
            <person name="Liu J."/>
            <person name="Jones K.M."/>
            <person name="Gansberger K."/>
            <person name="Moffat K."/>
            <person name="Hill J."/>
            <person name="Bera J."/>
            <person name="Fadrosh D."/>
            <person name="Jin S."/>
            <person name="Johri S."/>
            <person name="Kim M."/>
            <person name="Overton L."/>
            <person name="Reardon M."/>
            <person name="Tsitrin T."/>
            <person name="Vuong H."/>
            <person name="Weaver B."/>
            <person name="Ciecko A."/>
            <person name="Tallon L."/>
            <person name="Jackson J."/>
            <person name="Pai G."/>
            <person name="Aken S.V."/>
            <person name="Utterback T."/>
            <person name="Reidmuller S."/>
            <person name="Feldblyum T."/>
            <person name="Hsiao J."/>
            <person name="Zismann V."/>
            <person name="Iobst S."/>
            <person name="de Vazeille A.R."/>
            <person name="Buell C.R."/>
            <person name="Ying K."/>
            <person name="Li Y."/>
            <person name="Lu T."/>
            <person name="Huang Y."/>
            <person name="Zhao Q."/>
            <person name="Feng Q."/>
            <person name="Zhang L."/>
            <person name="Zhu J."/>
            <person name="Weng Q."/>
            <person name="Mu J."/>
            <person name="Lu Y."/>
            <person name="Fan D."/>
            <person name="Liu Y."/>
            <person name="Guan J."/>
            <person name="Zhang Y."/>
            <person name="Yu S."/>
            <person name="Liu X."/>
            <person name="Zhang Y."/>
            <person name="Hong G."/>
            <person name="Han B."/>
            <person name="Choisne N."/>
            <person name="Demange N."/>
            <person name="Orjeda G."/>
            <person name="Samain S."/>
            <person name="Cattolico L."/>
            <person name="Pelletier E."/>
            <person name="Couloux A."/>
            <person name="Segurens B."/>
            <person name="Wincker P."/>
            <person name="D'Hont A."/>
            <person name="Scarpelli C."/>
            <person name="Weissenbach J."/>
            <person name="Salanoubat M."/>
            <person name="Quetier F."/>
            <person name="Yu Y."/>
            <person name="Kim H.R."/>
            <person name="Rambo T."/>
            <person name="Currie J."/>
            <person name="Collura K."/>
            <person name="Luo M."/>
            <person name="Yang T."/>
            <person name="Ammiraju J.S.S."/>
            <person name="Engler F."/>
            <person name="Soderlund C."/>
            <person name="Wing R.A."/>
            <person name="Palmer L.E."/>
            <person name="de la Bastide M."/>
            <person name="Spiegel L."/>
            <person name="Nascimento L."/>
            <person name="Zutavern T."/>
            <person name="O'Shaughnessy A."/>
            <person name="Dike S."/>
            <person name="Dedhia N."/>
            <person name="Preston R."/>
            <person name="Balija V."/>
            <person name="McCombie W.R."/>
            <person name="Chow T."/>
            <person name="Chen H."/>
            <person name="Chung M."/>
            <person name="Chen C."/>
            <person name="Shaw J."/>
            <person name="Wu H."/>
            <person name="Hsiao K."/>
            <person name="Chao Y."/>
            <person name="Chu M."/>
            <person name="Cheng C."/>
            <person name="Hour A."/>
            <person name="Lee P."/>
            <person name="Lin S."/>
            <person name="Lin Y."/>
            <person name="Liou J."/>
            <person name="Liu S."/>
            <person name="Hsing Y."/>
            <person name="Raghuvanshi S."/>
            <person name="Mohanty A."/>
            <person name="Bharti A.K."/>
            <person name="Gaur A."/>
            <person name="Gupta V."/>
            <person name="Kumar D."/>
            <person name="Ravi V."/>
            <person name="Vij S."/>
            <person name="Kapur A."/>
            <person name="Khurana P."/>
            <person name="Khurana P."/>
            <person name="Khurana J.P."/>
            <person name="Tyagi A.K."/>
            <person name="Gaikwad K."/>
            <person name="Singh A."/>
            <person name="Dalal V."/>
            <person name="Srivastava S."/>
            <person name="Dixit A."/>
            <person name="Pal A.K."/>
            <person name="Ghazi I.A."/>
            <person name="Yadav M."/>
            <person name="Pandit A."/>
            <person name="Bhargava A."/>
            <person name="Sureshbabu K."/>
            <person name="Batra K."/>
            <person name="Sharma T.R."/>
            <person name="Mohapatra T."/>
            <person name="Singh N.K."/>
            <person name="Messing J."/>
            <person name="Nelson A.B."/>
            <person name="Fuks G."/>
            <person name="Kavchok S."/>
            <person name="Keizer G."/>
            <person name="Linton E."/>
            <person name="Llaca V."/>
            <person name="Song R."/>
            <person name="Tanyolac B."/>
            <person name="Young S."/>
            <person name="Ho-Il K."/>
            <person name="Hahn J.H."/>
            <person name="Sangsakoo G."/>
            <person name="Vanavichit A."/>
            <person name="de Mattos Luiz.A.T."/>
            <person name="Zimmer P.D."/>
            <person name="Malone G."/>
            <person name="Dellagostin O."/>
            <person name="de Oliveira A.C."/>
            <person name="Bevan M."/>
            <person name="Bancroft I."/>
            <person name="Minx P."/>
            <person name="Cordum H."/>
            <person name="Wilson R."/>
            <person name="Cheng Z."/>
            <person name="Jin W."/>
            <person name="Jiang J."/>
            <person name="Leong S.A."/>
            <person name="Iwama H."/>
            <person name="Gojobori T."/>
            <person name="Itoh T."/>
            <person name="Niimura Y."/>
            <person name="Fujii Y."/>
            <person name="Habara T."/>
            <person name="Sakai H."/>
            <person name="Sato Y."/>
            <person name="Wilson G."/>
            <person name="Kumar K."/>
            <person name="McCouch S."/>
            <person name="Juretic N."/>
            <person name="Hoen D."/>
            <person name="Wright S."/>
            <person name="Bruskiewich R."/>
            <person name="Bureau T."/>
            <person name="Miyao A."/>
            <person name="Hirochika H."/>
            <person name="Nishikawa T."/>
            <person name="Kadowaki K."/>
            <person name="Sugiura M."/>
            <person name="Burr B."/>
            <person name="Sasaki T."/>
        </authorList>
    </citation>
    <scope>NUCLEOTIDE SEQUENCE [LARGE SCALE GENOMIC DNA]</scope>
    <source>
        <strain evidence="6">cv. Nipponbare</strain>
    </source>
</reference>
<feature type="domain" description="Reverse transcriptase" evidence="2">
    <location>
        <begin position="726"/>
        <end position="814"/>
    </location>
</feature>
<feature type="region of interest" description="Disordered" evidence="1">
    <location>
        <begin position="470"/>
        <end position="511"/>
    </location>
</feature>
<evidence type="ECO:0000259" key="3">
    <source>
        <dbReference type="Pfam" id="PF13966"/>
    </source>
</evidence>
<dbReference type="Pfam" id="PF00078">
    <property type="entry name" value="RVT_1"/>
    <property type="match status" value="1"/>
</dbReference>
<dbReference type="InterPro" id="IPR000477">
    <property type="entry name" value="RT_dom"/>
</dbReference>
<dbReference type="PANTHER" id="PTHR33075">
    <property type="entry name" value="OS02G0499800 PROTEIN"/>
    <property type="match status" value="1"/>
</dbReference>
<evidence type="ECO:0000259" key="2">
    <source>
        <dbReference type="Pfam" id="PF00078"/>
    </source>
</evidence>
<dbReference type="Proteomes" id="UP000000763">
    <property type="component" value="Chromosome 11"/>
</dbReference>
<dbReference type="InterPro" id="IPR036875">
    <property type="entry name" value="Znf_CCHC_sf"/>
</dbReference>
<feature type="region of interest" description="Disordered" evidence="1">
    <location>
        <begin position="175"/>
        <end position="194"/>
    </location>
</feature>
<dbReference type="Pfam" id="PF24530">
    <property type="entry name" value="DUF7597"/>
    <property type="match status" value="1"/>
</dbReference>
<reference evidence="6" key="2">
    <citation type="journal article" date="2008" name="Nucleic Acids Res.">
        <title>The rice annotation project database (RAP-DB): 2008 update.</title>
        <authorList>
            <consortium name="The rice annotation project (RAP)"/>
        </authorList>
    </citation>
    <scope>GENOME REANNOTATION</scope>
    <source>
        <strain evidence="6">cv. Nipponbare</strain>
    </source>
</reference>
<evidence type="ECO:0000256" key="1">
    <source>
        <dbReference type="SAM" id="MobiDB-lite"/>
    </source>
</evidence>
<dbReference type="InterPro" id="IPR026960">
    <property type="entry name" value="RVT-Znf"/>
</dbReference>
<dbReference type="GO" id="GO:0003676">
    <property type="term" value="F:nucleic acid binding"/>
    <property type="evidence" value="ECO:0007669"/>
    <property type="project" value="InterPro"/>
</dbReference>
<organism evidence="5 6">
    <name type="scientific">Oryza sativa subsp. japonica</name>
    <name type="common">Rice</name>
    <dbReference type="NCBI Taxonomy" id="39947"/>
    <lineage>
        <taxon>Eukaryota</taxon>
        <taxon>Viridiplantae</taxon>
        <taxon>Streptophyta</taxon>
        <taxon>Embryophyta</taxon>
        <taxon>Tracheophyta</taxon>
        <taxon>Spermatophyta</taxon>
        <taxon>Magnoliopsida</taxon>
        <taxon>Liliopsida</taxon>
        <taxon>Poales</taxon>
        <taxon>Poaceae</taxon>
        <taxon>BOP clade</taxon>
        <taxon>Oryzoideae</taxon>
        <taxon>Oryzeae</taxon>
        <taxon>Oryzinae</taxon>
        <taxon>Oryza</taxon>
        <taxon>Oryza sativa</taxon>
    </lineage>
</organism>
<sequence length="952" mass="108894">MTGCHKELGSQGWLLEVPGGHRKEVPIIFIFILESLIEYFGATSAKFSNGESGTKAVPQFISDKPKRHGDSLTQPSQSYAQTVKHRDVPLKCVFGRLKEPLEIAGGKGKTPVTKPAAISNFQKVRDKRDPHSKQALISNSICGRCLENGHLLAQCNGPFRCRNCKASGHAARFCNKKSGESVDSQPKKKSTSTQRINAFATVPNSRDNGRGNGNFVWQPKKISPAILQPPHLLQYATEATILSPQSSLPMANLNPNPHRFLRQGHIVHLGGNVQVPRVDITIPHRPERRHEDFYLALVHPQVSEQDWDHYHLLILDHILDERLFEVRNSYRHAFVVGMFQLRSAMHRDEFVHSEPFVYDGVDTITFVKHDQGPNWRASQYNRDGWFLFLDFPLDFIDWDHLNLATASFGQHSYWLERDQMKGRVLIRAKFKDNDSVPRKIVLHDPVGMGGGGESWTISVFLLEGDFINMPPDEDLPPAGPQPNPAADDDEDPDGGQIWQMGMGHPQAGAGDWDDLVQQQNAANEQTKGEKVQEFDQDAQGWKTLLYNPYRRQSARLQLNKEGSELKVDPRMGIGKPRVNLQESLKSWQNWLFLGDFNFYRSVQERNKDGADTNDIFIFNDIISSIEVEIPLKGRNFTWSNMQHNPLLERLDWVFTSGLGVYFGFMEIDSLISILPANKAPGPDGFNGYFMKKYWHIIAQDYYRLVAHFYAGCVDLEILNSSFITRVPKKSSPETVNDFRPISLMGISLKILTKLMADKLQGVILKLCQQSKREIVLLKLDFGKAFDTIEHSAILSVLHHIGFPPKWIEWVQKALSYPNLFAVTMYKTDLVKAPQTHDLVVEKTKCVMKIKVFAWLLFCDRLNTRDMLDRRHCAKEDDDLTCVLCNADHRETRLHLFFSYPFNIRCWQHLGIEWDHNLEFFQMIALARLKFAQRGFLEIFFLAAWHIWKQGMV</sequence>
<evidence type="ECO:0000313" key="6">
    <source>
        <dbReference type="Proteomes" id="UP000000763"/>
    </source>
</evidence>
<dbReference type="EMBL" id="AC133004">
    <property type="protein sequence ID" value="AAX96441.1"/>
    <property type="molecule type" value="Genomic_DNA"/>
</dbReference>
<protein>
    <submittedName>
        <fullName evidence="5">Retrotransposon protein, putative, unclassified</fullName>
    </submittedName>
</protein>
<evidence type="ECO:0000313" key="5">
    <source>
        <dbReference type="EMBL" id="AAX96441.1"/>
    </source>
</evidence>
<gene>
    <name evidence="5" type="ordered locus">LOC_Os11g19350</name>
</gene>
<dbReference type="GO" id="GO:0008270">
    <property type="term" value="F:zinc ion binding"/>
    <property type="evidence" value="ECO:0007669"/>
    <property type="project" value="InterPro"/>
</dbReference>
<feature type="domain" description="Reverse transcriptase zinc-binding" evidence="3">
    <location>
        <begin position="842"/>
        <end position="906"/>
    </location>
</feature>
<feature type="domain" description="DUF7597" evidence="4">
    <location>
        <begin position="255"/>
        <end position="379"/>
    </location>
</feature>